<keyword evidence="1" id="KW-0863">Zinc-finger</keyword>
<feature type="domain" description="CCHC-type" evidence="3">
    <location>
        <begin position="221"/>
        <end position="236"/>
    </location>
</feature>
<name>A0A388KJ39_CHABU</name>
<dbReference type="Proteomes" id="UP000265515">
    <property type="component" value="Unassembled WGS sequence"/>
</dbReference>
<comment type="caution">
    <text evidence="4">The sequence shown here is derived from an EMBL/GenBank/DDBJ whole genome shotgun (WGS) entry which is preliminary data.</text>
</comment>
<dbReference type="EMBL" id="BFEA01000125">
    <property type="protein sequence ID" value="GBG70071.1"/>
    <property type="molecule type" value="Genomic_DNA"/>
</dbReference>
<evidence type="ECO:0000259" key="3">
    <source>
        <dbReference type="PROSITE" id="PS50158"/>
    </source>
</evidence>
<protein>
    <recommendedName>
        <fullName evidence="3">CCHC-type domain-containing protein</fullName>
    </recommendedName>
</protein>
<dbReference type="PROSITE" id="PS50158">
    <property type="entry name" value="ZF_CCHC"/>
    <property type="match status" value="1"/>
</dbReference>
<evidence type="ECO:0000256" key="1">
    <source>
        <dbReference type="PROSITE-ProRule" id="PRU00047"/>
    </source>
</evidence>
<dbReference type="InterPro" id="IPR032567">
    <property type="entry name" value="RTL1-rel"/>
</dbReference>
<evidence type="ECO:0000313" key="4">
    <source>
        <dbReference type="EMBL" id="GBG70071.1"/>
    </source>
</evidence>
<evidence type="ECO:0000256" key="2">
    <source>
        <dbReference type="SAM" id="MobiDB-lite"/>
    </source>
</evidence>
<dbReference type="Gene3D" id="2.40.70.10">
    <property type="entry name" value="Acid Proteases"/>
    <property type="match status" value="1"/>
</dbReference>
<dbReference type="InterPro" id="IPR001878">
    <property type="entry name" value="Znf_CCHC"/>
</dbReference>
<dbReference type="CDD" id="cd00303">
    <property type="entry name" value="retropepsin_like"/>
    <property type="match status" value="1"/>
</dbReference>
<gene>
    <name evidence="4" type="ORF">CBR_g5704</name>
</gene>
<organism evidence="4 5">
    <name type="scientific">Chara braunii</name>
    <name type="common">Braun's stonewort</name>
    <dbReference type="NCBI Taxonomy" id="69332"/>
    <lineage>
        <taxon>Eukaryota</taxon>
        <taxon>Viridiplantae</taxon>
        <taxon>Streptophyta</taxon>
        <taxon>Charophyceae</taxon>
        <taxon>Charales</taxon>
        <taxon>Characeae</taxon>
        <taxon>Chara</taxon>
    </lineage>
</organism>
<keyword evidence="1" id="KW-0479">Metal-binding</keyword>
<dbReference type="GO" id="GO:0003676">
    <property type="term" value="F:nucleic acid binding"/>
    <property type="evidence" value="ECO:0007669"/>
    <property type="project" value="InterPro"/>
</dbReference>
<evidence type="ECO:0000313" key="5">
    <source>
        <dbReference type="Proteomes" id="UP000265515"/>
    </source>
</evidence>
<keyword evidence="5" id="KW-1185">Reference proteome</keyword>
<feature type="region of interest" description="Disordered" evidence="2">
    <location>
        <begin position="176"/>
        <end position="196"/>
    </location>
</feature>
<dbReference type="Gramene" id="GBG70071">
    <property type="protein sequence ID" value="GBG70071"/>
    <property type="gene ID" value="CBR_g5704"/>
</dbReference>
<reference evidence="4 5" key="1">
    <citation type="journal article" date="2018" name="Cell">
        <title>The Chara Genome: Secondary Complexity and Implications for Plant Terrestrialization.</title>
        <authorList>
            <person name="Nishiyama T."/>
            <person name="Sakayama H."/>
            <person name="Vries J.D."/>
            <person name="Buschmann H."/>
            <person name="Saint-Marcoux D."/>
            <person name="Ullrich K.K."/>
            <person name="Haas F.B."/>
            <person name="Vanderstraeten L."/>
            <person name="Becker D."/>
            <person name="Lang D."/>
            <person name="Vosolsobe S."/>
            <person name="Rombauts S."/>
            <person name="Wilhelmsson P.K.I."/>
            <person name="Janitza P."/>
            <person name="Kern R."/>
            <person name="Heyl A."/>
            <person name="Rumpler F."/>
            <person name="Villalobos L.I.A.C."/>
            <person name="Clay J.M."/>
            <person name="Skokan R."/>
            <person name="Toyoda A."/>
            <person name="Suzuki Y."/>
            <person name="Kagoshima H."/>
            <person name="Schijlen E."/>
            <person name="Tajeshwar N."/>
            <person name="Catarino B."/>
            <person name="Hetherington A.J."/>
            <person name="Saltykova A."/>
            <person name="Bonnot C."/>
            <person name="Breuninger H."/>
            <person name="Symeonidi A."/>
            <person name="Radhakrishnan G.V."/>
            <person name="Van Nieuwerburgh F."/>
            <person name="Deforce D."/>
            <person name="Chang C."/>
            <person name="Karol K.G."/>
            <person name="Hedrich R."/>
            <person name="Ulvskov P."/>
            <person name="Glockner G."/>
            <person name="Delwiche C.F."/>
            <person name="Petrasek J."/>
            <person name="Van de Peer Y."/>
            <person name="Friml J."/>
            <person name="Beilby M."/>
            <person name="Dolan L."/>
            <person name="Kohara Y."/>
            <person name="Sugano S."/>
            <person name="Fujiyama A."/>
            <person name="Delaux P.-M."/>
            <person name="Quint M."/>
            <person name="TheiBen G."/>
            <person name="Hagemann M."/>
            <person name="Harholt J."/>
            <person name="Dunand C."/>
            <person name="Zachgo S."/>
            <person name="Langdale J."/>
            <person name="Maumus F."/>
            <person name="Straeten D.V.D."/>
            <person name="Gould S.B."/>
            <person name="Rensing S.A."/>
        </authorList>
    </citation>
    <scope>NUCLEOTIDE SEQUENCE [LARGE SCALE GENOMIC DNA]</scope>
    <source>
        <strain evidence="4 5">S276</strain>
    </source>
</reference>
<accession>A0A388KJ39</accession>
<dbReference type="InterPro" id="IPR021109">
    <property type="entry name" value="Peptidase_aspartic_dom_sf"/>
</dbReference>
<dbReference type="GO" id="GO:0008270">
    <property type="term" value="F:zinc ion binding"/>
    <property type="evidence" value="ECO:0007669"/>
    <property type="project" value="UniProtKB-KW"/>
</dbReference>
<dbReference type="OrthoDB" id="1112530at2759"/>
<proteinExistence type="predicted"/>
<dbReference type="PANTHER" id="PTHR15503:SF22">
    <property type="entry name" value="TRANSPOSON TY3-I GAG POLYPROTEIN"/>
    <property type="match status" value="1"/>
</dbReference>
<dbReference type="PANTHER" id="PTHR15503">
    <property type="entry name" value="LDOC1 RELATED"/>
    <property type="match status" value="1"/>
</dbReference>
<feature type="compositionally biased region" description="Basic and acidic residues" evidence="2">
    <location>
        <begin position="177"/>
        <end position="188"/>
    </location>
</feature>
<sequence length="475" mass="53932">MGDWAKTHTLESFMDLVEAQQHNPQQAHIATDGLLKLDTRKYRSVRELTSVVECLIVVPGVEYNPQVLLTMFLRFLPTNIKTLLASEARLEYHTFETFSKKALHLEAMLGGAQTPSTDGRKKKSPEEWKKKGSRLMMVEVECTQTEIEDFSYLVDSTKINGEDDVEGSNLAAVVKGKAGDRDKGDKQRSQGQTPNPHKIAAWVRAGLDRDVWRDRYQRGACINCGKYGHQQFKCKNTKVPHKIPSKGEHFVVEVGVGDRKCGAFVDIDSTRNFISRDCVERLRLQDRVQRLSRPIASTLVNKERMLVEDYVKDVVCTFSYAGGELNHKILLLVSDDLPFDMLLGMYYLVVAKPQFDWDKKVLKHELPNGRTVTLAKYKASRLIDSYGCLCASAFYNYYKQNQEKGMYLVFVSVKGEVIKTPPKIKSVVAKYPDLFEEPTGLVDREVVHAIEIIPGSKIPKGRIYRMASTELDELR</sequence>
<dbReference type="AlphaFoldDB" id="A0A388KJ39"/>
<keyword evidence="1" id="KW-0862">Zinc</keyword>